<accession>A0AAV8Q4U0</accession>
<comment type="subcellular location">
    <subcellularLocation>
        <location evidence="1">Secreted</location>
        <location evidence="1">Extracellular space</location>
    </subcellularLocation>
</comment>
<dbReference type="InterPro" id="IPR008138">
    <property type="entry name" value="SapB_2"/>
</dbReference>
<evidence type="ECO:0000256" key="4">
    <source>
        <dbReference type="ARBA" id="ARBA00022737"/>
    </source>
</evidence>
<comment type="caution">
    <text evidence="13">The sequence shown here is derived from an EMBL/GenBank/DDBJ whole genome shotgun (WGS) entry which is preliminary data.</text>
</comment>
<evidence type="ECO:0000259" key="12">
    <source>
        <dbReference type="PROSITE" id="PS50015"/>
    </source>
</evidence>
<name>A0AAV8Q4U0_ENSVE</name>
<evidence type="ECO:0000256" key="7">
    <source>
        <dbReference type="ARBA" id="ARBA00023157"/>
    </source>
</evidence>
<dbReference type="InterPro" id="IPR051428">
    <property type="entry name" value="Sphingo_Act-Surfact_Prot"/>
</dbReference>
<evidence type="ECO:0000256" key="8">
    <source>
        <dbReference type="ARBA" id="ARBA00023180"/>
    </source>
</evidence>
<keyword evidence="6" id="KW-0865">Zymogen</keyword>
<feature type="domain" description="Saposin B-type" evidence="12">
    <location>
        <begin position="159"/>
        <end position="239"/>
    </location>
</feature>
<keyword evidence="7" id="KW-1015">Disulfide bond</keyword>
<dbReference type="PROSITE" id="PS50015">
    <property type="entry name" value="SAP_B"/>
    <property type="match status" value="2"/>
</dbReference>
<keyword evidence="5" id="KW-0645">Protease</keyword>
<dbReference type="Gene3D" id="1.10.225.10">
    <property type="entry name" value="Saposin-like"/>
    <property type="match status" value="2"/>
</dbReference>
<evidence type="ECO:0000256" key="9">
    <source>
        <dbReference type="ARBA" id="ARBA00037221"/>
    </source>
</evidence>
<dbReference type="SMART" id="SM00741">
    <property type="entry name" value="SapB"/>
    <property type="match status" value="2"/>
</dbReference>
<dbReference type="PANTHER" id="PTHR11480">
    <property type="entry name" value="SAPOSIN-RELATED"/>
    <property type="match status" value="1"/>
</dbReference>
<keyword evidence="4" id="KW-0677">Repeat</keyword>
<keyword evidence="3" id="KW-0732">Signal</keyword>
<reference evidence="13 14" key="1">
    <citation type="submission" date="2022-12" db="EMBL/GenBank/DDBJ databases">
        <title>Chromosome-scale assembly of the Ensete ventricosum genome.</title>
        <authorList>
            <person name="Dussert Y."/>
            <person name="Stocks J."/>
            <person name="Wendawek A."/>
            <person name="Woldeyes F."/>
            <person name="Nichols R.A."/>
            <person name="Borrell J.S."/>
        </authorList>
    </citation>
    <scope>NUCLEOTIDE SEQUENCE [LARGE SCALE GENOMIC DNA]</scope>
    <source>
        <strain evidence="14">cv. Maze</strain>
        <tissue evidence="13">Seeds</tissue>
    </source>
</reference>
<dbReference type="AlphaFoldDB" id="A0AAV8Q4U0"/>
<keyword evidence="14" id="KW-1185">Reference proteome</keyword>
<keyword evidence="5" id="KW-0378">Hydrolase</keyword>
<gene>
    <name evidence="13" type="ORF">OPV22_027093</name>
</gene>
<dbReference type="Pfam" id="PF05184">
    <property type="entry name" value="SapB_1"/>
    <property type="match status" value="2"/>
</dbReference>
<keyword evidence="8" id="KW-0325">Glycoprotein</keyword>
<dbReference type="Pfam" id="PF03489">
    <property type="entry name" value="SapB_2"/>
    <property type="match status" value="2"/>
</dbReference>
<dbReference type="EMBL" id="JAQQAF010000008">
    <property type="protein sequence ID" value="KAJ8464541.1"/>
    <property type="molecule type" value="Genomic_DNA"/>
</dbReference>
<dbReference type="GO" id="GO:0004190">
    <property type="term" value="F:aspartic-type endopeptidase activity"/>
    <property type="evidence" value="ECO:0007669"/>
    <property type="project" value="UniProtKB-KW"/>
</dbReference>
<protein>
    <recommendedName>
        <fullName evidence="10">Pulmonary surfactant-associated protein B</fullName>
    </recommendedName>
    <alternativeName>
        <fullName evidence="11">Pulmonary surfactant-associated proteolipid SPL(Phe)</fullName>
    </alternativeName>
</protein>
<evidence type="ECO:0000256" key="10">
    <source>
        <dbReference type="ARBA" id="ARBA00041094"/>
    </source>
</evidence>
<feature type="domain" description="Saposin B-type" evidence="12">
    <location>
        <begin position="73"/>
        <end position="152"/>
    </location>
</feature>
<evidence type="ECO:0000256" key="6">
    <source>
        <dbReference type="ARBA" id="ARBA00023145"/>
    </source>
</evidence>
<dbReference type="InterPro" id="IPR008139">
    <property type="entry name" value="SaposinB_dom"/>
</dbReference>
<dbReference type="Proteomes" id="UP001222027">
    <property type="component" value="Unassembled WGS sequence"/>
</dbReference>
<dbReference type="InterPro" id="IPR007856">
    <property type="entry name" value="SapB_1"/>
</dbReference>
<proteinExistence type="predicted"/>
<evidence type="ECO:0000256" key="1">
    <source>
        <dbReference type="ARBA" id="ARBA00004239"/>
    </source>
</evidence>
<dbReference type="InterPro" id="IPR011001">
    <property type="entry name" value="Saposin-like"/>
</dbReference>
<evidence type="ECO:0000313" key="13">
    <source>
        <dbReference type="EMBL" id="KAJ8464541.1"/>
    </source>
</evidence>
<dbReference type="SUPFAM" id="SSF47862">
    <property type="entry name" value="Saposin"/>
    <property type="match status" value="2"/>
</dbReference>
<evidence type="ECO:0000256" key="5">
    <source>
        <dbReference type="ARBA" id="ARBA00022750"/>
    </source>
</evidence>
<evidence type="ECO:0000256" key="3">
    <source>
        <dbReference type="ARBA" id="ARBA00022729"/>
    </source>
</evidence>
<dbReference type="GO" id="GO:0005576">
    <property type="term" value="C:extracellular region"/>
    <property type="evidence" value="ECO:0007669"/>
    <property type="project" value="UniProtKB-SubCell"/>
</dbReference>
<keyword evidence="2" id="KW-0964">Secreted</keyword>
<evidence type="ECO:0000256" key="2">
    <source>
        <dbReference type="ARBA" id="ARBA00022525"/>
    </source>
</evidence>
<dbReference type="FunFam" id="1.10.225.10:FF:000008">
    <property type="entry name" value="Pulmonary surfactant-associated protein B"/>
    <property type="match status" value="2"/>
</dbReference>
<evidence type="ECO:0000313" key="14">
    <source>
        <dbReference type="Proteomes" id="UP001222027"/>
    </source>
</evidence>
<evidence type="ECO:0000256" key="11">
    <source>
        <dbReference type="ARBA" id="ARBA00041785"/>
    </source>
</evidence>
<sequence length="250" mass="27703">METAKGPSEGEERSCHLHLPVISQVTMNSRLSFSLLMLVISSISANARSLVTSDVFVVEVDNKIQGESNIGKNEKLCTICEDFTSKALYYLGENETQTQVISTLHKACSTLHSFKQQCITLVDYYAPMFFLEASTVSPEQFCEKVNLCGETVVMQLPKREDACSLCHNVVVDVLIKLKDPDTELEVLETLLKGCSKIENFAQKCKKLVFQYGPLILANAEKFLETNDVCTAIHACKNSQEDLTASMLADA</sequence>
<dbReference type="GO" id="GO:0006629">
    <property type="term" value="P:lipid metabolic process"/>
    <property type="evidence" value="ECO:0007669"/>
    <property type="project" value="InterPro"/>
</dbReference>
<comment type="function">
    <text evidence="9">Pulmonary surfactant-associated proteins promote alveolar stability by lowering the surface tension at the air-liquid interface in the peripheral air spaces. SP-B increases the collapse pressure of palmitic acid to nearly 70 millinewtons per meter.</text>
</comment>
<organism evidence="13 14">
    <name type="scientific">Ensete ventricosum</name>
    <name type="common">Abyssinian banana</name>
    <name type="synonym">Musa ensete</name>
    <dbReference type="NCBI Taxonomy" id="4639"/>
    <lineage>
        <taxon>Eukaryota</taxon>
        <taxon>Viridiplantae</taxon>
        <taxon>Streptophyta</taxon>
        <taxon>Embryophyta</taxon>
        <taxon>Tracheophyta</taxon>
        <taxon>Spermatophyta</taxon>
        <taxon>Magnoliopsida</taxon>
        <taxon>Liliopsida</taxon>
        <taxon>Zingiberales</taxon>
        <taxon>Musaceae</taxon>
        <taxon>Ensete</taxon>
    </lineage>
</organism>
<keyword evidence="5" id="KW-0064">Aspartyl protease</keyword>
<dbReference type="PANTHER" id="PTHR11480:SF3">
    <property type="entry name" value="BCDNA.GH08312"/>
    <property type="match status" value="1"/>
</dbReference>